<dbReference type="AlphaFoldDB" id="A0A0C9Y8G3"/>
<sequence>MLVPDLYEKSDCIHDQHSALEAALATKRSLVLVCKQWQHMAMRYLHRIVLIRTGLNLLALDHTLQNYAAGNGSFVGTRSPGHWTRRLDITLDFSDKSKCEELDRCVKRLADVIRSLPKLEIVSFAIPTSLGLNPYAVTMPFRVLDALRCSANSLRILDWSGCDFIPQVHQLEELLRDLPYLRVLCCYQLVWANGIIPSSILSLLTTLAVEHLVERVGHPGEGDLRKACVGLKEFIYYCGYFQLPRGLLIRYGEYLTTVKLYSTTSDCFGEALDLLSEYCPNLDRFIFCLCSLFSSDIKSLETRSFPRVSYLGVKLEVLNFYGLFQFLAHLRNKVPTLHVFQLICPRVVKKLLKEPFRASILKDLNELPFCVEDDWGNLLSGGFGTGSVAHFFHTNTYADRLIGSESPSGRAVRNHSGKW</sequence>
<reference evidence="1 2" key="1">
    <citation type="submission" date="2014-04" db="EMBL/GenBank/DDBJ databases">
        <authorList>
            <consortium name="DOE Joint Genome Institute"/>
            <person name="Kuo A."/>
            <person name="Kohler A."/>
            <person name="Costa M.D."/>
            <person name="Nagy L.G."/>
            <person name="Floudas D."/>
            <person name="Copeland A."/>
            <person name="Barry K.W."/>
            <person name="Cichocki N."/>
            <person name="Veneault-Fourrey C."/>
            <person name="LaButti K."/>
            <person name="Lindquist E.A."/>
            <person name="Lipzen A."/>
            <person name="Lundell T."/>
            <person name="Morin E."/>
            <person name="Murat C."/>
            <person name="Sun H."/>
            <person name="Tunlid A."/>
            <person name="Henrissat B."/>
            <person name="Grigoriev I.V."/>
            <person name="Hibbett D.S."/>
            <person name="Martin F."/>
            <person name="Nordberg H.P."/>
            <person name="Cantor M.N."/>
            <person name="Hua S.X."/>
        </authorList>
    </citation>
    <scope>NUCLEOTIDE SEQUENCE [LARGE SCALE GENOMIC DNA]</scope>
    <source>
        <strain evidence="1 2">441</strain>
    </source>
</reference>
<dbReference type="Gene3D" id="3.80.10.10">
    <property type="entry name" value="Ribonuclease Inhibitor"/>
    <property type="match status" value="1"/>
</dbReference>
<gene>
    <name evidence="1" type="ORF">PISMIDRAFT_18119</name>
</gene>
<dbReference type="OrthoDB" id="2664792at2759"/>
<evidence type="ECO:0000313" key="1">
    <source>
        <dbReference type="EMBL" id="KIK13241.1"/>
    </source>
</evidence>
<dbReference type="InterPro" id="IPR032675">
    <property type="entry name" value="LRR_dom_sf"/>
</dbReference>
<dbReference type="HOGENOM" id="CLU_052689_0_0_1"/>
<dbReference type="Proteomes" id="UP000054018">
    <property type="component" value="Unassembled WGS sequence"/>
</dbReference>
<proteinExistence type="predicted"/>
<evidence type="ECO:0000313" key="2">
    <source>
        <dbReference type="Proteomes" id="UP000054018"/>
    </source>
</evidence>
<name>A0A0C9Y8G3_9AGAM</name>
<dbReference type="EMBL" id="KN834008">
    <property type="protein sequence ID" value="KIK13241.1"/>
    <property type="molecule type" value="Genomic_DNA"/>
</dbReference>
<protein>
    <recommendedName>
        <fullName evidence="3">F-box domain-containing protein</fullName>
    </recommendedName>
</protein>
<accession>A0A0C9Y8G3</accession>
<keyword evidence="2" id="KW-1185">Reference proteome</keyword>
<reference evidence="2" key="2">
    <citation type="submission" date="2015-01" db="EMBL/GenBank/DDBJ databases">
        <title>Evolutionary Origins and Diversification of the Mycorrhizal Mutualists.</title>
        <authorList>
            <consortium name="DOE Joint Genome Institute"/>
            <consortium name="Mycorrhizal Genomics Consortium"/>
            <person name="Kohler A."/>
            <person name="Kuo A."/>
            <person name="Nagy L.G."/>
            <person name="Floudas D."/>
            <person name="Copeland A."/>
            <person name="Barry K.W."/>
            <person name="Cichocki N."/>
            <person name="Veneault-Fourrey C."/>
            <person name="LaButti K."/>
            <person name="Lindquist E.A."/>
            <person name="Lipzen A."/>
            <person name="Lundell T."/>
            <person name="Morin E."/>
            <person name="Murat C."/>
            <person name="Riley R."/>
            <person name="Ohm R."/>
            <person name="Sun H."/>
            <person name="Tunlid A."/>
            <person name="Henrissat B."/>
            <person name="Grigoriev I.V."/>
            <person name="Hibbett D.S."/>
            <person name="Martin F."/>
        </authorList>
    </citation>
    <scope>NUCLEOTIDE SEQUENCE [LARGE SCALE GENOMIC DNA]</scope>
    <source>
        <strain evidence="2">441</strain>
    </source>
</reference>
<evidence type="ECO:0008006" key="3">
    <source>
        <dbReference type="Google" id="ProtNLM"/>
    </source>
</evidence>
<organism evidence="1 2">
    <name type="scientific">Pisolithus microcarpus 441</name>
    <dbReference type="NCBI Taxonomy" id="765257"/>
    <lineage>
        <taxon>Eukaryota</taxon>
        <taxon>Fungi</taxon>
        <taxon>Dikarya</taxon>
        <taxon>Basidiomycota</taxon>
        <taxon>Agaricomycotina</taxon>
        <taxon>Agaricomycetes</taxon>
        <taxon>Agaricomycetidae</taxon>
        <taxon>Boletales</taxon>
        <taxon>Sclerodermatineae</taxon>
        <taxon>Pisolithaceae</taxon>
        <taxon>Pisolithus</taxon>
    </lineage>
</organism>